<feature type="transmembrane region" description="Helical" evidence="8">
    <location>
        <begin position="447"/>
        <end position="465"/>
    </location>
</feature>
<evidence type="ECO:0000256" key="4">
    <source>
        <dbReference type="ARBA" id="ARBA00022692"/>
    </source>
</evidence>
<reference evidence="9 10" key="1">
    <citation type="journal article" date="2023" name="Hortic Res">
        <title>Pangenome of water caltrop reveals structural variations and asymmetric subgenome divergence after allopolyploidization.</title>
        <authorList>
            <person name="Zhang X."/>
            <person name="Chen Y."/>
            <person name="Wang L."/>
            <person name="Yuan Y."/>
            <person name="Fang M."/>
            <person name="Shi L."/>
            <person name="Lu R."/>
            <person name="Comes H.P."/>
            <person name="Ma Y."/>
            <person name="Chen Y."/>
            <person name="Huang G."/>
            <person name="Zhou Y."/>
            <person name="Zheng Z."/>
            <person name="Qiu Y."/>
        </authorList>
    </citation>
    <scope>NUCLEOTIDE SEQUENCE [LARGE SCALE GENOMIC DNA]</scope>
    <source>
        <strain evidence="9">F231</strain>
    </source>
</reference>
<accession>A0AAN7L4Z6</accession>
<feature type="transmembrane region" description="Helical" evidence="8">
    <location>
        <begin position="133"/>
        <end position="155"/>
    </location>
</feature>
<dbReference type="InterPro" id="IPR051143">
    <property type="entry name" value="TrkH_K-transport"/>
</dbReference>
<dbReference type="EMBL" id="JAXQNO010000017">
    <property type="protein sequence ID" value="KAK4778710.1"/>
    <property type="molecule type" value="Genomic_DNA"/>
</dbReference>
<evidence type="ECO:0000313" key="10">
    <source>
        <dbReference type="Proteomes" id="UP001346149"/>
    </source>
</evidence>
<evidence type="ECO:0000256" key="1">
    <source>
        <dbReference type="ARBA" id="ARBA00004141"/>
    </source>
</evidence>
<evidence type="ECO:0000256" key="7">
    <source>
        <dbReference type="ARBA" id="ARBA00023136"/>
    </source>
</evidence>
<name>A0AAN7L4Z6_TRANT</name>
<dbReference type="GO" id="GO:0008324">
    <property type="term" value="F:monoatomic cation transmembrane transporter activity"/>
    <property type="evidence" value="ECO:0007669"/>
    <property type="project" value="InterPro"/>
</dbReference>
<keyword evidence="10" id="KW-1185">Reference proteome</keyword>
<dbReference type="PANTHER" id="PTHR31064:SF38">
    <property type="entry name" value="CATION TRANSPORTER HKT1_4-RELATED"/>
    <property type="match status" value="1"/>
</dbReference>
<keyword evidence="5 8" id="KW-1133">Transmembrane helix</keyword>
<dbReference type="InterPro" id="IPR003445">
    <property type="entry name" value="Cat_transpt"/>
</dbReference>
<comment type="caution">
    <text evidence="9">The sequence shown here is derived from an EMBL/GenBank/DDBJ whole genome shotgun (WGS) entry which is preliminary data.</text>
</comment>
<evidence type="ECO:0000256" key="8">
    <source>
        <dbReference type="SAM" id="Phobius"/>
    </source>
</evidence>
<comment type="subcellular location">
    <subcellularLocation>
        <location evidence="1">Membrane</location>
        <topology evidence="1">Multi-pass membrane protein</topology>
    </subcellularLocation>
</comment>
<comment type="similarity">
    <text evidence="2">Belongs to the TrkH potassium transport family. HKT (TC 2.A.38.3) subfamily.</text>
</comment>
<feature type="transmembrane region" description="Helical" evidence="8">
    <location>
        <begin position="197"/>
        <end position="223"/>
    </location>
</feature>
<keyword evidence="4 8" id="KW-0812">Transmembrane</keyword>
<proteinExistence type="inferred from homology"/>
<evidence type="ECO:0000256" key="5">
    <source>
        <dbReference type="ARBA" id="ARBA00022989"/>
    </source>
</evidence>
<dbReference type="PANTHER" id="PTHR31064">
    <property type="entry name" value="POTASSIUM TRANSPORT PROTEIN DDB_G0292412-RELATED"/>
    <property type="match status" value="1"/>
</dbReference>
<dbReference type="Proteomes" id="UP001346149">
    <property type="component" value="Unassembled WGS sequence"/>
</dbReference>
<sequence>MIHLIHVVIKGVQDLVICGGSWVKLKLAHLGSWMRSVIGRLHRYVFLYINSFLLQLFYLVFLSILGFWLLVMCRVMRRSGSWTTAITHVHGGSSSSEDDDVPRSLDLLFTSVSAATVSSMSTVEMEAFSNAQLFVLTFLMLVGGEVFISTIGLHLKRCKLRMMMMMLPKSDHGVREAVQAIDCERNLYYRRYLSFRFLASAVLVYQVAVQLLGLCMVAAYLWVVNGARDVLKRKGLNAVTFTVFTVVSTFSGCGFLPTNENMMVFRRNSGLLLILIPESLLGNALFPSCLRFCLWVVGKCCCFKLDGNGDGTSYLLGSTGISEVRYLHLLPGLHSRLLVATVLGFIGIQSALFVAMQRGSEGLAGLSPIEKVVAILFQCVNTRHTGETVVDLSKLAPPILVLFVAMMYLPPYTTFLPVKGSEGELSHHDDREMRKPPRYRGNTIENLLFSQLTYLVIFIILVCITEREKMKEDPLNFNVFNIVVEVTSAYRNVGFSMGYGCSRQLEPEARCTDKWYGFSGKWSDQGKIVLMVVMVFGRMMKFNMHGGRAWKLM</sequence>
<dbReference type="AlphaFoldDB" id="A0AAN7L4Z6"/>
<keyword evidence="3" id="KW-0813">Transport</keyword>
<feature type="transmembrane region" description="Helical" evidence="8">
    <location>
        <begin position="235"/>
        <end position="256"/>
    </location>
</feature>
<keyword evidence="6" id="KW-0406">Ion transport</keyword>
<protein>
    <submittedName>
        <fullName evidence="9">Uncharacterized protein</fullName>
    </submittedName>
</protein>
<dbReference type="Pfam" id="PF02386">
    <property type="entry name" value="TrkH"/>
    <property type="match status" value="1"/>
</dbReference>
<dbReference type="GO" id="GO:0030001">
    <property type="term" value="P:metal ion transport"/>
    <property type="evidence" value="ECO:0007669"/>
    <property type="project" value="UniProtKB-ARBA"/>
</dbReference>
<evidence type="ECO:0000256" key="6">
    <source>
        <dbReference type="ARBA" id="ARBA00023065"/>
    </source>
</evidence>
<keyword evidence="7 8" id="KW-0472">Membrane</keyword>
<dbReference type="GO" id="GO:0005886">
    <property type="term" value="C:plasma membrane"/>
    <property type="evidence" value="ECO:0007669"/>
    <property type="project" value="TreeGrafter"/>
</dbReference>
<evidence type="ECO:0000256" key="2">
    <source>
        <dbReference type="ARBA" id="ARBA00010864"/>
    </source>
</evidence>
<organism evidence="9 10">
    <name type="scientific">Trapa natans</name>
    <name type="common">Water chestnut</name>
    <dbReference type="NCBI Taxonomy" id="22666"/>
    <lineage>
        <taxon>Eukaryota</taxon>
        <taxon>Viridiplantae</taxon>
        <taxon>Streptophyta</taxon>
        <taxon>Embryophyta</taxon>
        <taxon>Tracheophyta</taxon>
        <taxon>Spermatophyta</taxon>
        <taxon>Magnoliopsida</taxon>
        <taxon>eudicotyledons</taxon>
        <taxon>Gunneridae</taxon>
        <taxon>Pentapetalae</taxon>
        <taxon>rosids</taxon>
        <taxon>malvids</taxon>
        <taxon>Myrtales</taxon>
        <taxon>Lythraceae</taxon>
        <taxon>Trapa</taxon>
    </lineage>
</organism>
<feature type="transmembrane region" description="Helical" evidence="8">
    <location>
        <begin position="44"/>
        <end position="71"/>
    </location>
</feature>
<evidence type="ECO:0000313" key="9">
    <source>
        <dbReference type="EMBL" id="KAK4778710.1"/>
    </source>
</evidence>
<gene>
    <name evidence="9" type="ORF">SAY86_006238</name>
</gene>
<evidence type="ECO:0000256" key="3">
    <source>
        <dbReference type="ARBA" id="ARBA00022448"/>
    </source>
</evidence>